<protein>
    <submittedName>
        <fullName evidence="3">Glycine-rich protein</fullName>
    </submittedName>
</protein>
<proteinExistence type="predicted"/>
<feature type="signal peptide" evidence="1">
    <location>
        <begin position="1"/>
        <end position="24"/>
    </location>
</feature>
<feature type="chain" id="PRO_5008147344" evidence="1">
    <location>
        <begin position="25"/>
        <end position="92"/>
    </location>
</feature>
<reference evidence="3" key="2">
    <citation type="submission" date="2016-06" db="UniProtKB">
        <authorList>
            <consortium name="WormBaseParasite"/>
        </authorList>
    </citation>
    <scope>IDENTIFICATION</scope>
</reference>
<organism evidence="2 3">
    <name type="scientific">Globodera pallida</name>
    <name type="common">Potato cyst nematode worm</name>
    <name type="synonym">Heterodera pallida</name>
    <dbReference type="NCBI Taxonomy" id="36090"/>
    <lineage>
        <taxon>Eukaryota</taxon>
        <taxon>Metazoa</taxon>
        <taxon>Ecdysozoa</taxon>
        <taxon>Nematoda</taxon>
        <taxon>Chromadorea</taxon>
        <taxon>Rhabditida</taxon>
        <taxon>Tylenchina</taxon>
        <taxon>Tylenchomorpha</taxon>
        <taxon>Tylenchoidea</taxon>
        <taxon>Heteroderidae</taxon>
        <taxon>Heteroderinae</taxon>
        <taxon>Globodera</taxon>
    </lineage>
</organism>
<sequence length="92" mass="9989">MLFQSKCAVLFLLIAVALVALTISAPIDEGNGAEHKHDELQLDGANVLLRQKRYGYGYGCSCGYGRRWGGWGGSYGYGWGGGYGYGGYWGRK</sequence>
<evidence type="ECO:0000256" key="1">
    <source>
        <dbReference type="SAM" id="SignalP"/>
    </source>
</evidence>
<dbReference type="WBParaSite" id="GPLIN_001008200">
    <property type="protein sequence ID" value="GPLIN_001008200"/>
    <property type="gene ID" value="GPLIN_001008200"/>
</dbReference>
<dbReference type="Proteomes" id="UP000050741">
    <property type="component" value="Unassembled WGS sequence"/>
</dbReference>
<evidence type="ECO:0000313" key="2">
    <source>
        <dbReference type="Proteomes" id="UP000050741"/>
    </source>
</evidence>
<keyword evidence="2" id="KW-1185">Reference proteome</keyword>
<dbReference type="AlphaFoldDB" id="A0A183CB31"/>
<name>A0A183CB31_GLOPA</name>
<accession>A0A183CB31</accession>
<reference evidence="2" key="1">
    <citation type="submission" date="2014-05" db="EMBL/GenBank/DDBJ databases">
        <title>The genome and life-stage specific transcriptomes of Globodera pallida elucidate key aspects of plant parasitism by a cyst nematode.</title>
        <authorList>
            <person name="Cotton J.A."/>
            <person name="Lilley C.J."/>
            <person name="Jones L.M."/>
            <person name="Kikuchi T."/>
            <person name="Reid A.J."/>
            <person name="Thorpe P."/>
            <person name="Tsai I.J."/>
            <person name="Beasley H."/>
            <person name="Blok V."/>
            <person name="Cock P.J.A."/>
            <person name="Van den Akker S.E."/>
            <person name="Holroyd N."/>
            <person name="Hunt M."/>
            <person name="Mantelin S."/>
            <person name="Naghra H."/>
            <person name="Pain A."/>
            <person name="Palomares-Rius J.E."/>
            <person name="Zarowiecki M."/>
            <person name="Berriman M."/>
            <person name="Jones J.T."/>
            <person name="Urwin P.E."/>
        </authorList>
    </citation>
    <scope>NUCLEOTIDE SEQUENCE [LARGE SCALE GENOMIC DNA]</scope>
    <source>
        <strain evidence="2">Lindley</strain>
    </source>
</reference>
<evidence type="ECO:0000313" key="3">
    <source>
        <dbReference type="WBParaSite" id="GPLIN_001008200"/>
    </source>
</evidence>
<keyword evidence="1" id="KW-0732">Signal</keyword>